<reference evidence="3" key="1">
    <citation type="submission" date="2020-09" db="EMBL/GenBank/DDBJ databases">
        <authorList>
            <person name="Kim M.K."/>
        </authorList>
    </citation>
    <scope>NUCLEOTIDE SEQUENCE</scope>
    <source>
        <strain evidence="3">BT704</strain>
    </source>
</reference>
<sequence length="742" mass="84013">MLPRQHNFIALNKTFLSSNIPTVLNPFTASQTDTTTLRFRFMIISSCPEDWGGSEELWGTSAQALARTGHRVFVFKTKVNPEHPRIIDLRQAGCIVTDLYHLSPLPDGWSTETDWTLQTLDHNLRAIQPHLTIVAQGSNFDGMPYADLCRRSNYPYVLIAQKAVDDLYPMDADRSRFQQAYQTAKCAFFVSRHNLELTRLQLALPLPNGKVIVNPVNVPYDPPGDNPFPNTTGVLRLACIARLFVLEKGQDLLLQVLAKAKWRSRELCVTFFGEGPNRIALEEMAGFLGITDRVHFAGHVSDPAAIWQTHHALILPSRSEGLPLALVEAMLCGRPAIAARAGGIDEVLVDNVTGFLAVSPSDMALDEALERAWNRRNEWPALGAEASRYIRTIIPPNATQQFIRQVLDVVHQLHPPVESSAPSNQPLISIIIPTYNRGHLIERAIRSVRAQTYTNWQLIVVDDGSTDDTRQQLASATDIEYHYQDNQGQGSARNAGLRHSRGEYIASLDSDDEWYPNFLSESVAMLQKHELDFVFSNYTNSLGNDACIYFLLQPNGRQRYCTQPDENWWLLTPAQARHLMIESCPAISSSMVMRRSTMPPAWNETMIIADDWCLLLDMVVNRPCRVAFTLTQNWYKHIHDSNIYDQRDAGQVAQELGFHDETLLLKRFQHLLSPAERGIFRKRIGFHHLKYASISRRQGASFSHVMKHLVIGLSLSPAPMSRRILRKIVYRLRPFLKKQLAN</sequence>
<keyword evidence="4" id="KW-1185">Reference proteome</keyword>
<dbReference type="InterPro" id="IPR050834">
    <property type="entry name" value="Glycosyltransf_2"/>
</dbReference>
<evidence type="ECO:0000313" key="3">
    <source>
        <dbReference type="EMBL" id="MBD2752592.1"/>
    </source>
</evidence>
<name>A0A927AZN1_9BACT</name>
<evidence type="ECO:0000259" key="1">
    <source>
        <dbReference type="Pfam" id="PF00534"/>
    </source>
</evidence>
<dbReference type="PANTHER" id="PTHR43685">
    <property type="entry name" value="GLYCOSYLTRANSFERASE"/>
    <property type="match status" value="1"/>
</dbReference>
<dbReference type="Gene3D" id="3.90.550.10">
    <property type="entry name" value="Spore Coat Polysaccharide Biosynthesis Protein SpsA, Chain A"/>
    <property type="match status" value="1"/>
</dbReference>
<evidence type="ECO:0000313" key="4">
    <source>
        <dbReference type="Proteomes" id="UP000653797"/>
    </source>
</evidence>
<dbReference type="SUPFAM" id="SSF53756">
    <property type="entry name" value="UDP-Glycosyltransferase/glycogen phosphorylase"/>
    <property type="match status" value="1"/>
</dbReference>
<dbReference type="CDD" id="cd00761">
    <property type="entry name" value="Glyco_tranf_GTA_type"/>
    <property type="match status" value="1"/>
</dbReference>
<accession>A0A927AZN1</accession>
<dbReference type="PANTHER" id="PTHR43685:SF11">
    <property type="entry name" value="GLYCOSYLTRANSFERASE TAGX-RELATED"/>
    <property type="match status" value="1"/>
</dbReference>
<dbReference type="Gene3D" id="3.40.50.2000">
    <property type="entry name" value="Glycogen Phosphorylase B"/>
    <property type="match status" value="2"/>
</dbReference>
<dbReference type="SUPFAM" id="SSF53448">
    <property type="entry name" value="Nucleotide-diphospho-sugar transferases"/>
    <property type="match status" value="1"/>
</dbReference>
<proteinExistence type="predicted"/>
<comment type="caution">
    <text evidence="3">The sequence shown here is derived from an EMBL/GenBank/DDBJ whole genome shotgun (WGS) entry which is preliminary data.</text>
</comment>
<dbReference type="GO" id="GO:0016757">
    <property type="term" value="F:glycosyltransferase activity"/>
    <property type="evidence" value="ECO:0007669"/>
    <property type="project" value="InterPro"/>
</dbReference>
<organism evidence="3 4">
    <name type="scientific">Spirosoma validum</name>
    <dbReference type="NCBI Taxonomy" id="2771355"/>
    <lineage>
        <taxon>Bacteria</taxon>
        <taxon>Pseudomonadati</taxon>
        <taxon>Bacteroidota</taxon>
        <taxon>Cytophagia</taxon>
        <taxon>Cytophagales</taxon>
        <taxon>Cytophagaceae</taxon>
        <taxon>Spirosoma</taxon>
    </lineage>
</organism>
<evidence type="ECO:0000259" key="2">
    <source>
        <dbReference type="Pfam" id="PF00535"/>
    </source>
</evidence>
<dbReference type="AlphaFoldDB" id="A0A927AZN1"/>
<gene>
    <name evidence="3" type="ORF">IC230_06815</name>
</gene>
<dbReference type="InterPro" id="IPR029044">
    <property type="entry name" value="Nucleotide-diphossugar_trans"/>
</dbReference>
<dbReference type="EMBL" id="JACXAA010000002">
    <property type="protein sequence ID" value="MBD2752592.1"/>
    <property type="molecule type" value="Genomic_DNA"/>
</dbReference>
<dbReference type="Pfam" id="PF00535">
    <property type="entry name" value="Glycos_transf_2"/>
    <property type="match status" value="1"/>
</dbReference>
<protein>
    <submittedName>
        <fullName evidence="3">Glycosyltransferase</fullName>
    </submittedName>
</protein>
<dbReference type="Pfam" id="PF00534">
    <property type="entry name" value="Glycos_transf_1"/>
    <property type="match status" value="1"/>
</dbReference>
<dbReference type="InterPro" id="IPR001296">
    <property type="entry name" value="Glyco_trans_1"/>
</dbReference>
<feature type="domain" description="Glycosyltransferase 2-like" evidence="2">
    <location>
        <begin position="429"/>
        <end position="545"/>
    </location>
</feature>
<dbReference type="Proteomes" id="UP000653797">
    <property type="component" value="Unassembled WGS sequence"/>
</dbReference>
<dbReference type="RefSeq" id="WP_191038223.1">
    <property type="nucleotide sequence ID" value="NZ_JACXAA010000002.1"/>
</dbReference>
<feature type="domain" description="Glycosyl transferase family 1" evidence="1">
    <location>
        <begin position="244"/>
        <end position="376"/>
    </location>
</feature>
<dbReference type="InterPro" id="IPR001173">
    <property type="entry name" value="Glyco_trans_2-like"/>
</dbReference>